<evidence type="ECO:0000256" key="6">
    <source>
        <dbReference type="ARBA" id="ARBA00022618"/>
    </source>
</evidence>
<dbReference type="Gene3D" id="3.40.1190.10">
    <property type="entry name" value="Mur-like, catalytic domain"/>
    <property type="match status" value="1"/>
</dbReference>
<dbReference type="Pfam" id="PF01225">
    <property type="entry name" value="Mur_ligase"/>
    <property type="match status" value="1"/>
</dbReference>
<dbReference type="GO" id="GO:0005524">
    <property type="term" value="F:ATP binding"/>
    <property type="evidence" value="ECO:0007669"/>
    <property type="project" value="UniProtKB-UniRule"/>
</dbReference>
<dbReference type="InterPro" id="IPR013221">
    <property type="entry name" value="Mur_ligase_cen"/>
</dbReference>
<dbReference type="InterPro" id="IPR004101">
    <property type="entry name" value="Mur_ligase_C"/>
</dbReference>
<dbReference type="InterPro" id="IPR036565">
    <property type="entry name" value="Mur-like_cat_sf"/>
</dbReference>
<protein>
    <recommendedName>
        <fullName evidence="3 14">UDP-N-acetylmuramate--L-alanine ligase</fullName>
        <ecNumber evidence="3 14">6.3.2.8</ecNumber>
    </recommendedName>
    <alternativeName>
        <fullName evidence="14">UDP-N-acetylmuramoyl-L-alanine synthetase</fullName>
    </alternativeName>
</protein>
<dbReference type="NCBIfam" id="TIGR01082">
    <property type="entry name" value="murC"/>
    <property type="match status" value="1"/>
</dbReference>
<evidence type="ECO:0000256" key="14">
    <source>
        <dbReference type="HAMAP-Rule" id="MF_00046"/>
    </source>
</evidence>
<comment type="subcellular location">
    <subcellularLocation>
        <location evidence="1 14">Cytoplasm</location>
    </subcellularLocation>
</comment>
<evidence type="ECO:0000256" key="3">
    <source>
        <dbReference type="ARBA" id="ARBA00012211"/>
    </source>
</evidence>
<dbReference type="Gene3D" id="3.40.50.720">
    <property type="entry name" value="NAD(P)-binding Rossmann-like Domain"/>
    <property type="match status" value="1"/>
</dbReference>
<sequence length="463" mass="47940">MAPGLPTAMDRPHFIGIGGAGMSGIAKILAQRGAKVAGSDARESATAEALRALGATVHIGHAAEHLADDASCVVVSSAIRKDNPELARAAELGIPVVHRSDALASLMDGLRPIAVAGTHGKTTTTSMLAVSLTELGLEPSYAIGGDLDAPGSNALHGDGDIFVAEADESDRSFHKYAPDVAIVLNVELDHHANYASMDEIYESFETFADRITDGGTLVISADQDGARELTRRVAAGEVRVVTYGEAEDADVRVLSVLPQGLKSEVTVLLDGQELTFTVSVPGRHYALNAVAALAAGAALGVPAAELAPALAAYTGVKRRLQLKGEAAGVQVIDSYAHHPTEMTADLEAMRSAAGDARILVVYQPHLFSRTQELGKEMGDALALADSSLVLDIYPAREDPIPGITSELVIEAARAAGAEVTPVPDKAEVPALIAGMAKPGDLVLTMGAGDVTDLGPLILDRLSK</sequence>
<evidence type="ECO:0000259" key="17">
    <source>
        <dbReference type="Pfam" id="PF08245"/>
    </source>
</evidence>
<dbReference type="InterPro" id="IPR036615">
    <property type="entry name" value="Mur_ligase_C_dom_sf"/>
</dbReference>
<keyword evidence="7 14" id="KW-0547">Nucleotide-binding</keyword>
<evidence type="ECO:0000256" key="9">
    <source>
        <dbReference type="ARBA" id="ARBA00022960"/>
    </source>
</evidence>
<keyword evidence="6 14" id="KW-0132">Cell division</keyword>
<accession>A0A0J7Z7P0</accession>
<evidence type="ECO:0000313" key="19">
    <source>
        <dbReference type="Proteomes" id="UP000037432"/>
    </source>
</evidence>
<proteinExistence type="inferred from homology"/>
<dbReference type="GO" id="GO:0008360">
    <property type="term" value="P:regulation of cell shape"/>
    <property type="evidence" value="ECO:0007669"/>
    <property type="project" value="UniProtKB-KW"/>
</dbReference>
<dbReference type="EC" id="6.3.2.8" evidence="3 14"/>
<dbReference type="HAMAP" id="MF_00046">
    <property type="entry name" value="MurC"/>
    <property type="match status" value="1"/>
</dbReference>
<dbReference type="PANTHER" id="PTHR43445:SF3">
    <property type="entry name" value="UDP-N-ACETYLMURAMATE--L-ALANINE LIGASE"/>
    <property type="match status" value="1"/>
</dbReference>
<dbReference type="Proteomes" id="UP000037432">
    <property type="component" value="Unassembled WGS sequence"/>
</dbReference>
<dbReference type="UniPathway" id="UPA00219"/>
<dbReference type="SUPFAM" id="SSF51984">
    <property type="entry name" value="MurCD N-terminal domain"/>
    <property type="match status" value="1"/>
</dbReference>
<evidence type="ECO:0000256" key="1">
    <source>
        <dbReference type="ARBA" id="ARBA00004496"/>
    </source>
</evidence>
<dbReference type="EMBL" id="LFNT01000032">
    <property type="protein sequence ID" value="KMS71849.1"/>
    <property type="molecule type" value="Genomic_DNA"/>
</dbReference>
<comment type="similarity">
    <text evidence="14">Belongs to the MurCDEF family.</text>
</comment>
<keyword evidence="8 14" id="KW-0067">ATP-binding</keyword>
<comment type="function">
    <text evidence="14">Cell wall formation.</text>
</comment>
<feature type="domain" description="Mur ligase N-terminal catalytic" evidence="15">
    <location>
        <begin position="13"/>
        <end position="108"/>
    </location>
</feature>
<dbReference type="GO" id="GO:0008763">
    <property type="term" value="F:UDP-N-acetylmuramate-L-alanine ligase activity"/>
    <property type="evidence" value="ECO:0007669"/>
    <property type="project" value="UniProtKB-UniRule"/>
</dbReference>
<dbReference type="Pfam" id="PF02875">
    <property type="entry name" value="Mur_ligase_C"/>
    <property type="match status" value="1"/>
</dbReference>
<dbReference type="GO" id="GO:0009252">
    <property type="term" value="P:peptidoglycan biosynthetic process"/>
    <property type="evidence" value="ECO:0007669"/>
    <property type="project" value="UniProtKB-UniRule"/>
</dbReference>
<dbReference type="OrthoDB" id="9804126at2"/>
<keyword evidence="4 14" id="KW-0963">Cytoplasm</keyword>
<dbReference type="GO" id="GO:0005737">
    <property type="term" value="C:cytoplasm"/>
    <property type="evidence" value="ECO:0007669"/>
    <property type="project" value="UniProtKB-SubCell"/>
</dbReference>
<dbReference type="InterPro" id="IPR005758">
    <property type="entry name" value="UDP-N-AcMur_Ala_ligase_MurC"/>
</dbReference>
<dbReference type="PANTHER" id="PTHR43445">
    <property type="entry name" value="UDP-N-ACETYLMURAMATE--L-ALANINE LIGASE-RELATED"/>
    <property type="match status" value="1"/>
</dbReference>
<dbReference type="RefSeq" id="WP_048583768.1">
    <property type="nucleotide sequence ID" value="NZ_LFNT01000032.1"/>
</dbReference>
<dbReference type="GO" id="GO:0051301">
    <property type="term" value="P:cell division"/>
    <property type="evidence" value="ECO:0007669"/>
    <property type="project" value="UniProtKB-KW"/>
</dbReference>
<evidence type="ECO:0000256" key="7">
    <source>
        <dbReference type="ARBA" id="ARBA00022741"/>
    </source>
</evidence>
<evidence type="ECO:0000256" key="12">
    <source>
        <dbReference type="ARBA" id="ARBA00023316"/>
    </source>
</evidence>
<evidence type="ECO:0000256" key="8">
    <source>
        <dbReference type="ARBA" id="ARBA00022840"/>
    </source>
</evidence>
<evidence type="ECO:0000256" key="2">
    <source>
        <dbReference type="ARBA" id="ARBA00004752"/>
    </source>
</evidence>
<dbReference type="SUPFAM" id="SSF53244">
    <property type="entry name" value="MurD-like peptide ligases, peptide-binding domain"/>
    <property type="match status" value="1"/>
</dbReference>
<evidence type="ECO:0000259" key="15">
    <source>
        <dbReference type="Pfam" id="PF01225"/>
    </source>
</evidence>
<evidence type="ECO:0000256" key="4">
    <source>
        <dbReference type="ARBA" id="ARBA00022490"/>
    </source>
</evidence>
<dbReference type="Gene3D" id="3.90.190.20">
    <property type="entry name" value="Mur ligase, C-terminal domain"/>
    <property type="match status" value="1"/>
</dbReference>
<evidence type="ECO:0000256" key="13">
    <source>
        <dbReference type="ARBA" id="ARBA00047833"/>
    </source>
</evidence>
<keyword evidence="5 14" id="KW-0436">Ligase</keyword>
<dbReference type="PATRIC" id="fig|1938.3.peg.3819"/>
<organism evidence="18 19">
    <name type="scientific">Streptomyces viridochromogenes</name>
    <dbReference type="NCBI Taxonomy" id="1938"/>
    <lineage>
        <taxon>Bacteria</taxon>
        <taxon>Bacillati</taxon>
        <taxon>Actinomycetota</taxon>
        <taxon>Actinomycetes</taxon>
        <taxon>Kitasatosporales</taxon>
        <taxon>Streptomycetaceae</taxon>
        <taxon>Streptomyces</taxon>
    </lineage>
</organism>
<keyword evidence="10 14" id="KW-0573">Peptidoglycan synthesis</keyword>
<dbReference type="Pfam" id="PF08245">
    <property type="entry name" value="Mur_ligase_M"/>
    <property type="match status" value="1"/>
</dbReference>
<dbReference type="SUPFAM" id="SSF53623">
    <property type="entry name" value="MurD-like peptide ligases, catalytic domain"/>
    <property type="match status" value="1"/>
</dbReference>
<name>A0A0J7Z7P0_STRVR</name>
<evidence type="ECO:0000256" key="10">
    <source>
        <dbReference type="ARBA" id="ARBA00022984"/>
    </source>
</evidence>
<feature type="binding site" evidence="14">
    <location>
        <begin position="117"/>
        <end position="123"/>
    </location>
    <ligand>
        <name>ATP</name>
        <dbReference type="ChEBI" id="CHEBI:30616"/>
    </ligand>
</feature>
<comment type="pathway">
    <text evidence="2 14">Cell wall biogenesis; peptidoglycan biosynthesis.</text>
</comment>
<keyword evidence="11 14" id="KW-0131">Cell cycle</keyword>
<dbReference type="InterPro" id="IPR000713">
    <property type="entry name" value="Mur_ligase_N"/>
</dbReference>
<comment type="catalytic activity">
    <reaction evidence="13 14">
        <text>UDP-N-acetyl-alpha-D-muramate + L-alanine + ATP = UDP-N-acetyl-alpha-D-muramoyl-L-alanine + ADP + phosphate + H(+)</text>
        <dbReference type="Rhea" id="RHEA:23372"/>
        <dbReference type="ChEBI" id="CHEBI:15378"/>
        <dbReference type="ChEBI" id="CHEBI:30616"/>
        <dbReference type="ChEBI" id="CHEBI:43474"/>
        <dbReference type="ChEBI" id="CHEBI:57972"/>
        <dbReference type="ChEBI" id="CHEBI:70757"/>
        <dbReference type="ChEBI" id="CHEBI:83898"/>
        <dbReference type="ChEBI" id="CHEBI:456216"/>
        <dbReference type="EC" id="6.3.2.8"/>
    </reaction>
</comment>
<feature type="domain" description="Mur ligase central" evidence="17">
    <location>
        <begin position="115"/>
        <end position="295"/>
    </location>
</feature>
<keyword evidence="12 14" id="KW-0961">Cell wall biogenesis/degradation</keyword>
<evidence type="ECO:0000313" key="18">
    <source>
        <dbReference type="EMBL" id="KMS71849.1"/>
    </source>
</evidence>
<reference evidence="18 19" key="1">
    <citation type="submission" date="2015-06" db="EMBL/GenBank/DDBJ databases">
        <authorList>
            <person name="Ju K.-S."/>
            <person name="Doroghazi J.R."/>
            <person name="Metcalf W.W."/>
        </authorList>
    </citation>
    <scope>NUCLEOTIDE SEQUENCE [LARGE SCALE GENOMIC DNA]</scope>
    <source>
        <strain evidence="18 19">NRRL 3414</strain>
    </source>
</reference>
<evidence type="ECO:0000256" key="5">
    <source>
        <dbReference type="ARBA" id="ARBA00022598"/>
    </source>
</evidence>
<dbReference type="GO" id="GO:0071555">
    <property type="term" value="P:cell wall organization"/>
    <property type="evidence" value="ECO:0007669"/>
    <property type="project" value="UniProtKB-KW"/>
</dbReference>
<comment type="caution">
    <text evidence="18">The sequence shown here is derived from an EMBL/GenBank/DDBJ whole genome shotgun (WGS) entry which is preliminary data.</text>
</comment>
<evidence type="ECO:0000256" key="11">
    <source>
        <dbReference type="ARBA" id="ARBA00023306"/>
    </source>
</evidence>
<feature type="domain" description="Mur ligase C-terminal" evidence="16">
    <location>
        <begin position="318"/>
        <end position="448"/>
    </location>
</feature>
<dbReference type="InterPro" id="IPR050061">
    <property type="entry name" value="MurCDEF_pg_biosynth"/>
</dbReference>
<evidence type="ECO:0000259" key="16">
    <source>
        <dbReference type="Pfam" id="PF02875"/>
    </source>
</evidence>
<dbReference type="AlphaFoldDB" id="A0A0J7Z7P0"/>
<keyword evidence="9 14" id="KW-0133">Cell shape</keyword>
<gene>
    <name evidence="14" type="primary">murC</name>
    <name evidence="18" type="ORF">ACM01_25925</name>
</gene>